<dbReference type="CDD" id="cd20406">
    <property type="entry name" value="Tudor_Agenet_AtDUF_rpt2_4"/>
    <property type="match status" value="2"/>
</dbReference>
<reference evidence="2 3" key="1">
    <citation type="submission" date="2023-12" db="EMBL/GenBank/DDBJ databases">
        <title>A high-quality genome assembly for Dillenia turbinata (Dilleniales).</title>
        <authorList>
            <person name="Chanderbali A."/>
        </authorList>
    </citation>
    <scope>NUCLEOTIDE SEQUENCE [LARGE SCALE GENOMIC DNA]</scope>
    <source>
        <strain evidence="2">LSX21</strain>
        <tissue evidence="2">Leaf</tissue>
    </source>
</reference>
<organism evidence="2 3">
    <name type="scientific">Dillenia turbinata</name>
    <dbReference type="NCBI Taxonomy" id="194707"/>
    <lineage>
        <taxon>Eukaryota</taxon>
        <taxon>Viridiplantae</taxon>
        <taxon>Streptophyta</taxon>
        <taxon>Embryophyta</taxon>
        <taxon>Tracheophyta</taxon>
        <taxon>Spermatophyta</taxon>
        <taxon>Magnoliopsida</taxon>
        <taxon>eudicotyledons</taxon>
        <taxon>Gunneridae</taxon>
        <taxon>Pentapetalae</taxon>
        <taxon>Dilleniales</taxon>
        <taxon>Dilleniaceae</taxon>
        <taxon>Dillenia</taxon>
    </lineage>
</organism>
<dbReference type="SMART" id="SM00743">
    <property type="entry name" value="Agenet"/>
    <property type="match status" value="4"/>
</dbReference>
<dbReference type="PANTHER" id="PTHR31917">
    <property type="entry name" value="AGENET DOMAIN-CONTAINING PROTEIN-RELATED"/>
    <property type="match status" value="1"/>
</dbReference>
<proteinExistence type="predicted"/>
<dbReference type="Pfam" id="PF05641">
    <property type="entry name" value="Agenet"/>
    <property type="match status" value="4"/>
</dbReference>
<evidence type="ECO:0000259" key="1">
    <source>
        <dbReference type="SMART" id="SM00743"/>
    </source>
</evidence>
<dbReference type="InterPro" id="IPR014002">
    <property type="entry name" value="Agenet_dom_plant"/>
</dbReference>
<name>A0AAN8VCZ1_9MAGN</name>
<dbReference type="PANTHER" id="PTHR31917:SF80">
    <property type="entry name" value="AGENET DOMAIN-CONTAINING PROTEIN-RELATED"/>
    <property type="match status" value="1"/>
</dbReference>
<dbReference type="InterPro" id="IPR008395">
    <property type="entry name" value="Agenet-like_dom"/>
</dbReference>
<dbReference type="EMBL" id="JBAMMX010000011">
    <property type="protein sequence ID" value="KAK6931760.1"/>
    <property type="molecule type" value="Genomic_DNA"/>
</dbReference>
<gene>
    <name evidence="2" type="ORF">RJ641_003553</name>
</gene>
<feature type="domain" description="Agenet" evidence="1">
    <location>
        <begin position="175"/>
        <end position="243"/>
    </location>
</feature>
<accession>A0AAN8VCZ1</accession>
<feature type="domain" description="Agenet" evidence="1">
    <location>
        <begin position="90"/>
        <end position="146"/>
    </location>
</feature>
<feature type="domain" description="Agenet" evidence="1">
    <location>
        <begin position="246"/>
        <end position="300"/>
    </location>
</feature>
<dbReference type="AlphaFoldDB" id="A0AAN8VCZ1"/>
<dbReference type="Proteomes" id="UP001370490">
    <property type="component" value="Unassembled WGS sequence"/>
</dbReference>
<comment type="caution">
    <text evidence="2">The sequence shown here is derived from an EMBL/GenBank/DDBJ whole genome shotgun (WGS) entry which is preliminary data.</text>
</comment>
<dbReference type="CDD" id="cd20405">
    <property type="entry name" value="Tudor_Agenet_AtDUF_rpt1_3"/>
    <property type="match status" value="2"/>
</dbReference>
<protein>
    <submittedName>
        <fullName evidence="2">Agenet-like domain</fullName>
    </submittedName>
</protein>
<evidence type="ECO:0000313" key="2">
    <source>
        <dbReference type="EMBL" id="KAK6931760.1"/>
    </source>
</evidence>
<keyword evidence="3" id="KW-1185">Reference proteome</keyword>
<dbReference type="Gene3D" id="2.30.30.140">
    <property type="match status" value="1"/>
</dbReference>
<feature type="domain" description="Agenet" evidence="1">
    <location>
        <begin position="4"/>
        <end position="88"/>
    </location>
</feature>
<evidence type="ECO:0000313" key="3">
    <source>
        <dbReference type="Proteomes" id="UP001370490"/>
    </source>
</evidence>
<sequence>MENLVFQKGIEVEVMFDEEGFKGAWFVAIIVKPPYKKKTKDNKRKVDQSVNYEVEDECRDLMSATKGKKKLRETIDLIQIRPIPPREKTRSFELNEEVDAYFNDGWWEGVVTEVLEKKRHSVYFRCSREQLDFHESDLRLHREWVRGSWVPPLRIEDEKARSSLEGKCSSDVADEKFSNGMLVEVSNDEDGFQGAWFGATIVEAAGENKYLIEYKNLKTEDNKEFLREEIDSPHIRPCPPETLLIDHFNLLDEVDALYNDGWWVGVISKILGWSKYLVYFRDIDEEHCDDNLKREEVLDAFPQAYVFGDEVFGPNPGAFVSSTAPTDGLDHPLVENIDFRARKHITENLGHLSGGY</sequence>